<dbReference type="EMBL" id="CP101717">
    <property type="protein sequence ID" value="WLD58234.1"/>
    <property type="molecule type" value="Genomic_DNA"/>
</dbReference>
<keyword evidence="2 3" id="KW-0732">Signal</keyword>
<protein>
    <submittedName>
        <fullName evidence="5">Transporter substrate-binding domain-containing protein</fullName>
    </submittedName>
</protein>
<evidence type="ECO:0000256" key="1">
    <source>
        <dbReference type="ARBA" id="ARBA00010333"/>
    </source>
</evidence>
<proteinExistence type="inferred from homology"/>
<name>A0AB38YFR4_9GAMM</name>
<comment type="similarity">
    <text evidence="1">Belongs to the bacterial solute-binding protein 3 family.</text>
</comment>
<evidence type="ECO:0000256" key="3">
    <source>
        <dbReference type="SAM" id="SignalP"/>
    </source>
</evidence>
<dbReference type="InterPro" id="IPR001638">
    <property type="entry name" value="Solute-binding_3/MltF_N"/>
</dbReference>
<sequence length="249" mass="27582">MNLNSLIPQTRLLRLAIGALVTLLLAAPTAMARTITLASGDWSPYQGDTLPNGGPAAQVVSEAFAQEGWNVQYRYLPWARGLEMTRQADLDGTFLYSYNSERGTQFLYSDPVISLETVVFYRNDQPISWEAPDDLKGKVFGAVTAYDYGFVTEDAGFTLDRVGVPENNYRKLQAGRLDGVLEEVQVGLELARSIGAADQISFYPKPIKADPYHLIISRDHPDAQLIIDTFNAGLKKLSDSGRLNEILYQ</sequence>
<dbReference type="PANTHER" id="PTHR35936">
    <property type="entry name" value="MEMBRANE-BOUND LYTIC MUREIN TRANSGLYCOSYLASE F"/>
    <property type="match status" value="1"/>
</dbReference>
<feature type="domain" description="Solute-binding protein family 3/N-terminal" evidence="4">
    <location>
        <begin position="55"/>
        <end position="247"/>
    </location>
</feature>
<dbReference type="Gene3D" id="3.40.190.10">
    <property type="entry name" value="Periplasmic binding protein-like II"/>
    <property type="match status" value="2"/>
</dbReference>
<evidence type="ECO:0000259" key="4">
    <source>
        <dbReference type="Pfam" id="PF00497"/>
    </source>
</evidence>
<feature type="chain" id="PRO_5044249227" evidence="3">
    <location>
        <begin position="33"/>
        <end position="249"/>
    </location>
</feature>
<accession>A0AB38YFR4</accession>
<organism evidence="5">
    <name type="scientific">Salinispirillum sp. LH 10-3-1</name>
    <dbReference type="NCBI Taxonomy" id="2952525"/>
    <lineage>
        <taxon>Bacteria</taxon>
        <taxon>Pseudomonadati</taxon>
        <taxon>Pseudomonadota</taxon>
        <taxon>Gammaproteobacteria</taxon>
        <taxon>Oceanospirillales</taxon>
        <taxon>Saccharospirillaceae</taxon>
        <taxon>Salinispirillum</taxon>
    </lineage>
</organism>
<dbReference type="SUPFAM" id="SSF53850">
    <property type="entry name" value="Periplasmic binding protein-like II"/>
    <property type="match status" value="1"/>
</dbReference>
<dbReference type="PANTHER" id="PTHR35936:SF25">
    <property type="entry name" value="ABC TRANSPORTER SUBSTRATE-BINDING PROTEIN"/>
    <property type="match status" value="1"/>
</dbReference>
<reference evidence="5" key="1">
    <citation type="submission" date="2022-07" db="EMBL/GenBank/DDBJ databases">
        <title>Complete genome sequence of Salinispirillum sp. LH10-3-1 capable of multiple carbohydrate inversion isolated from a soda lake.</title>
        <authorList>
            <person name="Liu J."/>
            <person name="Zhai Y."/>
            <person name="Zhang H."/>
            <person name="Yang H."/>
            <person name="Qu J."/>
            <person name="Li J."/>
        </authorList>
    </citation>
    <scope>NUCLEOTIDE SEQUENCE</scope>
    <source>
        <strain evidence="5">LH 10-3-1</strain>
    </source>
</reference>
<dbReference type="AlphaFoldDB" id="A0AB38YFR4"/>
<dbReference type="RefSeq" id="WP_304995520.1">
    <property type="nucleotide sequence ID" value="NZ_CP101717.1"/>
</dbReference>
<gene>
    <name evidence="5" type="ORF">NFC81_00225</name>
</gene>
<evidence type="ECO:0000256" key="2">
    <source>
        <dbReference type="ARBA" id="ARBA00022729"/>
    </source>
</evidence>
<dbReference type="Pfam" id="PF00497">
    <property type="entry name" value="SBP_bac_3"/>
    <property type="match status" value="1"/>
</dbReference>
<evidence type="ECO:0000313" key="5">
    <source>
        <dbReference type="EMBL" id="WLD58234.1"/>
    </source>
</evidence>
<feature type="signal peptide" evidence="3">
    <location>
        <begin position="1"/>
        <end position="32"/>
    </location>
</feature>